<protein>
    <submittedName>
        <fullName evidence="1">Uncharacterized protein</fullName>
    </submittedName>
</protein>
<dbReference type="RefSeq" id="WP_109919422.1">
    <property type="nucleotide sequence ID" value="NZ_QGLF01000001.1"/>
</dbReference>
<dbReference type="Proteomes" id="UP000246077">
    <property type="component" value="Unassembled WGS sequence"/>
</dbReference>
<accession>A0A317E909</accession>
<dbReference type="AlphaFoldDB" id="A0A317E909"/>
<evidence type="ECO:0000313" key="1">
    <source>
        <dbReference type="EMBL" id="PWR23389.1"/>
    </source>
</evidence>
<keyword evidence="2" id="KW-1185">Reference proteome</keyword>
<sequence length="142" mass="15059">MNKPTDDIVAEIHAALYEIEEAAADLVGKVESLAAEEDAAHLHELVRRLAKTADDGRLGALSILVRAGWAAVDCLERHPALVHAPTHWHLNAAADLRKAIGLVEEDPGRVTAALRHALANSGIPRAQVVDDGAGFVCDVQGD</sequence>
<name>A0A317E909_9PROT</name>
<gene>
    <name evidence="1" type="ORF">DKG75_02125</name>
</gene>
<organism evidence="1 2">
    <name type="scientific">Zavarzinia compransoris</name>
    <dbReference type="NCBI Taxonomy" id="1264899"/>
    <lineage>
        <taxon>Bacteria</taxon>
        <taxon>Pseudomonadati</taxon>
        <taxon>Pseudomonadota</taxon>
        <taxon>Alphaproteobacteria</taxon>
        <taxon>Rhodospirillales</taxon>
        <taxon>Zavarziniaceae</taxon>
        <taxon>Zavarzinia</taxon>
    </lineage>
</organism>
<reference evidence="2" key="1">
    <citation type="submission" date="2018-05" db="EMBL/GenBank/DDBJ databases">
        <title>Zavarzinia sp. HR-AS.</title>
        <authorList>
            <person name="Lee Y."/>
            <person name="Jeon C.O."/>
        </authorList>
    </citation>
    <scope>NUCLEOTIDE SEQUENCE [LARGE SCALE GENOMIC DNA]</scope>
    <source>
        <strain evidence="2">DSM 1231</strain>
    </source>
</reference>
<proteinExistence type="predicted"/>
<dbReference type="EMBL" id="QGLF01000001">
    <property type="protein sequence ID" value="PWR23389.1"/>
    <property type="molecule type" value="Genomic_DNA"/>
</dbReference>
<comment type="caution">
    <text evidence="1">The sequence shown here is derived from an EMBL/GenBank/DDBJ whole genome shotgun (WGS) entry which is preliminary data.</text>
</comment>
<evidence type="ECO:0000313" key="2">
    <source>
        <dbReference type="Proteomes" id="UP000246077"/>
    </source>
</evidence>